<dbReference type="AlphaFoldDB" id="A0AAW0ELF2"/>
<evidence type="ECO:0000256" key="2">
    <source>
        <dbReference type="SAM" id="MobiDB-lite"/>
    </source>
</evidence>
<evidence type="ECO:0000313" key="4">
    <source>
        <dbReference type="EMBL" id="KAK7194224.1"/>
    </source>
</evidence>
<accession>A0AAW0ELF2</accession>
<sequence>MQTAAATLQRWPVAGMVRVWRRHPPQRLTTLSRGADACPLWTSGARASHVSSFKAEGYYRLDNPKRIDVDPCVYELRTMRGSGPGGQGTNSSSNKVELRADLELLAEFFDDALLTALRRNEAGGALTADGTTLVVSCHESRSGLQNKEGCIRKLQEMLHRASWVPPVEADPVERPSFLVTEHKARRRRKSNASRMTRSARSGSW</sequence>
<feature type="region of interest" description="Disordered" evidence="2">
    <location>
        <begin position="182"/>
        <end position="204"/>
    </location>
</feature>
<dbReference type="GO" id="GO:0005762">
    <property type="term" value="C:mitochondrial large ribosomal subunit"/>
    <property type="evidence" value="ECO:0007669"/>
    <property type="project" value="TreeGrafter"/>
</dbReference>
<dbReference type="SUPFAM" id="SSF75620">
    <property type="entry name" value="Release factor"/>
    <property type="match status" value="1"/>
</dbReference>
<comment type="caution">
    <text evidence="4">The sequence shown here is derived from an EMBL/GenBank/DDBJ whole genome shotgun (WGS) entry which is preliminary data.</text>
</comment>
<dbReference type="InterPro" id="IPR000352">
    <property type="entry name" value="Pep_chain_release_fac_I"/>
</dbReference>
<dbReference type="InterPro" id="IPR052104">
    <property type="entry name" value="Mito_Release_Factor_mL62"/>
</dbReference>
<dbReference type="EMBL" id="JAECZO010000033">
    <property type="protein sequence ID" value="KAK7194224.1"/>
    <property type="molecule type" value="Genomic_DNA"/>
</dbReference>
<feature type="domain" description="Prokaryotic-type class I peptide chain release factors" evidence="3">
    <location>
        <begin position="67"/>
        <end position="174"/>
    </location>
</feature>
<dbReference type="PANTHER" id="PTHR11075:SF54">
    <property type="entry name" value="LARGE RIBOSOMAL SUBUNIT PROTEIN ML62"/>
    <property type="match status" value="1"/>
</dbReference>
<name>A0AAW0ELF2_9TRYP</name>
<gene>
    <name evidence="4" type="ORF">NESM_000336700</name>
</gene>
<dbReference type="GO" id="GO:0016150">
    <property type="term" value="F:translation release factor activity, codon nonspecific"/>
    <property type="evidence" value="ECO:0007669"/>
    <property type="project" value="TreeGrafter"/>
</dbReference>
<dbReference type="Proteomes" id="UP001430356">
    <property type="component" value="Unassembled WGS sequence"/>
</dbReference>
<dbReference type="Pfam" id="PF00472">
    <property type="entry name" value="RF-1"/>
    <property type="match status" value="1"/>
</dbReference>
<keyword evidence="5" id="KW-1185">Reference proteome</keyword>
<dbReference type="GO" id="GO:0070126">
    <property type="term" value="P:mitochondrial translational termination"/>
    <property type="evidence" value="ECO:0007669"/>
    <property type="project" value="TreeGrafter"/>
</dbReference>
<proteinExistence type="inferred from homology"/>
<dbReference type="GO" id="GO:0004045">
    <property type="term" value="F:peptidyl-tRNA hydrolase activity"/>
    <property type="evidence" value="ECO:0007669"/>
    <property type="project" value="TreeGrafter"/>
</dbReference>
<dbReference type="InterPro" id="IPR045853">
    <property type="entry name" value="Pep_chain_release_fac_I_sf"/>
</dbReference>
<evidence type="ECO:0000256" key="1">
    <source>
        <dbReference type="ARBA" id="ARBA00010835"/>
    </source>
</evidence>
<evidence type="ECO:0000313" key="5">
    <source>
        <dbReference type="Proteomes" id="UP001430356"/>
    </source>
</evidence>
<evidence type="ECO:0000259" key="3">
    <source>
        <dbReference type="Pfam" id="PF00472"/>
    </source>
</evidence>
<organism evidence="4 5">
    <name type="scientific">Novymonas esmeraldas</name>
    <dbReference type="NCBI Taxonomy" id="1808958"/>
    <lineage>
        <taxon>Eukaryota</taxon>
        <taxon>Discoba</taxon>
        <taxon>Euglenozoa</taxon>
        <taxon>Kinetoplastea</taxon>
        <taxon>Metakinetoplastina</taxon>
        <taxon>Trypanosomatida</taxon>
        <taxon>Trypanosomatidae</taxon>
        <taxon>Novymonas</taxon>
    </lineage>
</organism>
<reference evidence="4 5" key="1">
    <citation type="journal article" date="2021" name="MBio">
        <title>A New Model Trypanosomatid, Novymonas esmeraldas: Genomic Perception of Its 'Candidatus Pandoraea novymonadis' Endosymbiont.</title>
        <authorList>
            <person name="Zakharova A."/>
            <person name="Saura A."/>
            <person name="Butenko A."/>
            <person name="Podesvova L."/>
            <person name="Warmusova S."/>
            <person name="Kostygov A.Y."/>
            <person name="Nenarokova A."/>
            <person name="Lukes J."/>
            <person name="Opperdoes F.R."/>
            <person name="Yurchenko V."/>
        </authorList>
    </citation>
    <scope>NUCLEOTIDE SEQUENCE [LARGE SCALE GENOMIC DNA]</scope>
    <source>
        <strain evidence="4 5">E262AT.01</strain>
    </source>
</reference>
<dbReference type="Gene3D" id="3.30.160.20">
    <property type="match status" value="1"/>
</dbReference>
<comment type="similarity">
    <text evidence="1">Belongs to the prokaryotic/mitochondrial release factor family.</text>
</comment>
<feature type="compositionally biased region" description="Polar residues" evidence="2">
    <location>
        <begin position="195"/>
        <end position="204"/>
    </location>
</feature>
<dbReference type="PANTHER" id="PTHR11075">
    <property type="entry name" value="PEPTIDE CHAIN RELEASE FACTOR"/>
    <property type="match status" value="1"/>
</dbReference>
<protein>
    <submittedName>
        <fullName evidence="4">RF-1 domain containing protein</fullName>
    </submittedName>
</protein>